<dbReference type="PRINTS" id="PR00081">
    <property type="entry name" value="GDHRDH"/>
</dbReference>
<dbReference type="RefSeq" id="WP_196294475.1">
    <property type="nucleotide sequence ID" value="NZ_JADQDM010000011.1"/>
</dbReference>
<dbReference type="SUPFAM" id="SSF51735">
    <property type="entry name" value="NAD(P)-binding Rossmann-fold domains"/>
    <property type="match status" value="1"/>
</dbReference>
<dbReference type="Proteomes" id="UP000618931">
    <property type="component" value="Unassembled WGS sequence"/>
</dbReference>
<keyword evidence="2" id="KW-0560">Oxidoreductase</keyword>
<dbReference type="EMBL" id="JADQDM010000011">
    <property type="protein sequence ID" value="MBF9223028.1"/>
    <property type="molecule type" value="Genomic_DNA"/>
</dbReference>
<dbReference type="PANTHER" id="PTHR42760:SF133">
    <property type="entry name" value="3-OXOACYL-[ACYL-CARRIER-PROTEIN] REDUCTASE"/>
    <property type="match status" value="1"/>
</dbReference>
<dbReference type="Pfam" id="PF13561">
    <property type="entry name" value="adh_short_C2"/>
    <property type="match status" value="1"/>
</dbReference>
<dbReference type="PRINTS" id="PR00080">
    <property type="entry name" value="SDRFAMILY"/>
</dbReference>
<dbReference type="InterPro" id="IPR036291">
    <property type="entry name" value="NAD(P)-bd_dom_sf"/>
</dbReference>
<evidence type="ECO:0000313" key="3">
    <source>
        <dbReference type="EMBL" id="MBF9223028.1"/>
    </source>
</evidence>
<evidence type="ECO:0000256" key="2">
    <source>
        <dbReference type="ARBA" id="ARBA00023002"/>
    </source>
</evidence>
<gene>
    <name evidence="3" type="ORF">I2H31_18135</name>
</gene>
<name>A0ABS0I7T6_9BACT</name>
<organism evidence="3 4">
    <name type="scientific">Hymenobacter ruricola</name>
    <dbReference type="NCBI Taxonomy" id="2791023"/>
    <lineage>
        <taxon>Bacteria</taxon>
        <taxon>Pseudomonadati</taxon>
        <taxon>Bacteroidota</taxon>
        <taxon>Cytophagia</taxon>
        <taxon>Cytophagales</taxon>
        <taxon>Hymenobacteraceae</taxon>
        <taxon>Hymenobacter</taxon>
    </lineage>
</organism>
<sequence length="270" mass="28527">MNLFSLTNKTAIVTGAHGLIGRRHCEALAQAGANVVLADRDLAACQALAEQLPGGAAQHLALAVDVTSPESLAAARDQILARFGHIDVLVNNAAINDMFENPALAADLSKFENFPLATFQQVLEVNVTGVFLAAQVFGTPMARQGSGSIINVASTYGIVGPDQSIYRNEAGEQTFYKSPSYPMTKGAVVNFTRYLAAYWGKDGVRVNTLSPGGVENSQDEFFIKQYSAKTPLGRMAAATDYQGAIVFLASNASAYMTGANLVVDGGWTAI</sequence>
<keyword evidence="4" id="KW-1185">Reference proteome</keyword>
<accession>A0ABS0I7T6</accession>
<dbReference type="Gene3D" id="3.40.50.720">
    <property type="entry name" value="NAD(P)-binding Rossmann-like Domain"/>
    <property type="match status" value="1"/>
</dbReference>
<evidence type="ECO:0000313" key="4">
    <source>
        <dbReference type="Proteomes" id="UP000618931"/>
    </source>
</evidence>
<reference evidence="3 4" key="1">
    <citation type="submission" date="2020-11" db="EMBL/GenBank/DDBJ databases">
        <authorList>
            <person name="Kim M.K."/>
        </authorList>
    </citation>
    <scope>NUCLEOTIDE SEQUENCE [LARGE SCALE GENOMIC DNA]</scope>
    <source>
        <strain evidence="3 4">BT662</strain>
    </source>
</reference>
<protein>
    <submittedName>
        <fullName evidence="3">SDR family oxidoreductase</fullName>
    </submittedName>
</protein>
<comment type="similarity">
    <text evidence="1">Belongs to the short-chain dehydrogenases/reductases (SDR) family.</text>
</comment>
<evidence type="ECO:0000256" key="1">
    <source>
        <dbReference type="ARBA" id="ARBA00006484"/>
    </source>
</evidence>
<comment type="caution">
    <text evidence="3">The sequence shown here is derived from an EMBL/GenBank/DDBJ whole genome shotgun (WGS) entry which is preliminary data.</text>
</comment>
<proteinExistence type="inferred from homology"/>
<dbReference type="PANTHER" id="PTHR42760">
    <property type="entry name" value="SHORT-CHAIN DEHYDROGENASES/REDUCTASES FAMILY MEMBER"/>
    <property type="match status" value="1"/>
</dbReference>
<dbReference type="InterPro" id="IPR002347">
    <property type="entry name" value="SDR_fam"/>
</dbReference>